<protein>
    <recommendedName>
        <fullName evidence="4">Methionine--tRNA ligase, cytoplasmic</fullName>
        <ecNumber evidence="3">6.1.1.10</ecNumber>
    </recommendedName>
    <alternativeName>
        <fullName evidence="11">Methionyl-tRNA synthetase</fullName>
    </alternativeName>
</protein>
<evidence type="ECO:0000256" key="8">
    <source>
        <dbReference type="ARBA" id="ARBA00022840"/>
    </source>
</evidence>
<evidence type="ECO:0000313" key="16">
    <source>
        <dbReference type="EMBL" id="KAG7158385.1"/>
    </source>
</evidence>
<dbReference type="InterPro" id="IPR033911">
    <property type="entry name" value="MetRS_core"/>
</dbReference>
<dbReference type="CDD" id="cd00939">
    <property type="entry name" value="MetRS_RNA"/>
    <property type="match status" value="2"/>
</dbReference>
<dbReference type="SUPFAM" id="SSF57770">
    <property type="entry name" value="Methionyl-tRNA synthetase (MetRS), Zn-domain"/>
    <property type="match status" value="1"/>
</dbReference>
<comment type="subcellular location">
    <subcellularLocation>
        <location evidence="1">Cytoplasm</location>
    </subcellularLocation>
</comment>
<dbReference type="PANTHER" id="PTHR45765:SF1">
    <property type="entry name" value="METHIONINE--TRNA LIGASE, CYTOPLASMIC"/>
    <property type="match status" value="1"/>
</dbReference>
<evidence type="ECO:0000256" key="6">
    <source>
        <dbReference type="ARBA" id="ARBA00022598"/>
    </source>
</evidence>
<evidence type="ECO:0000256" key="3">
    <source>
        <dbReference type="ARBA" id="ARBA00012838"/>
    </source>
</evidence>
<dbReference type="Gene3D" id="3.40.30.10">
    <property type="entry name" value="Glutaredoxin"/>
    <property type="match status" value="1"/>
</dbReference>
<name>A0A8J5JIT2_HOMAM</name>
<feature type="region of interest" description="Disordered" evidence="14">
    <location>
        <begin position="836"/>
        <end position="881"/>
    </location>
</feature>
<keyword evidence="10 13" id="KW-0030">Aminoacyl-tRNA synthetase</keyword>
<evidence type="ECO:0000256" key="11">
    <source>
        <dbReference type="ARBA" id="ARBA00030904"/>
    </source>
</evidence>
<keyword evidence="17" id="KW-1185">Reference proteome</keyword>
<dbReference type="GO" id="GO:0017101">
    <property type="term" value="C:aminoacyl-tRNA synthetase multienzyme complex"/>
    <property type="evidence" value="ECO:0007669"/>
    <property type="project" value="TreeGrafter"/>
</dbReference>
<reference evidence="16" key="1">
    <citation type="journal article" date="2021" name="Sci. Adv.">
        <title>The American lobster genome reveals insights on longevity, neural, and immune adaptations.</title>
        <authorList>
            <person name="Polinski J.M."/>
            <person name="Zimin A.V."/>
            <person name="Clark K.F."/>
            <person name="Kohn A.B."/>
            <person name="Sadowski N."/>
            <person name="Timp W."/>
            <person name="Ptitsyn A."/>
            <person name="Khanna P."/>
            <person name="Romanova D.Y."/>
            <person name="Williams P."/>
            <person name="Greenwood S.J."/>
            <person name="Moroz L.L."/>
            <person name="Walt D.R."/>
            <person name="Bodnar A.G."/>
        </authorList>
    </citation>
    <scope>NUCLEOTIDE SEQUENCE</scope>
    <source>
        <strain evidence="16">GMGI-L3</strain>
    </source>
</reference>
<sequence>MKLFCQRDHPNGLKVLLASAFSGNAVTVVEDKGVSSGAVLEVTEGNVTFHLHANSAVLFLLHKSKQDLADGWYSQDCEKWLEWEATVFQPALVPYLTSVAGGKEDKSLRAVMDSLLANLYASNQLNNKDLSAISVVFFSSLLPLTSEATSLTFLEERHPTLLAYINTLKEQAQYKGKPVRATMSAEQIKEARCAWLQPPPNSTVSAARVAPVLPVEGESNILITSALPYVNNVPHLGNIIGCVLSADCYARFCRLRGDNTLYISGTDEYGTATETKAIAEGLTPQQICDKYHAIHANVYKWFNISFDHFGRTTTEHQTRIAQDIFEKLDKNGKIFKESVEQLYCIKCERFLADRFVEGTCPHPGCGYEDARGDQCDGCGKLINAMELVKPRCKLCFNLPEVRSSNHLFLDLPSIEPSLKSWLATSSKQWTSNAKVICDSWIRDGLKTRCITRDLKWGTAVPKDGFRDKVFYVWFDAPIGYISISACYTDQWEKWWKNPSQVQYYEFMAKDNVPFHSVVFPSTQLGTGENWTKVTHLVATEYLNYEDGKFSKSRGTGVFGDQVIDTGIPSDVWRFYLLYLRPEVHDTAFSWVDLQTKNNSELLNNLGNFVHRALSFVFKFFASTLPPAKPSESDYQVMAAVNQEFQQYTSALANNRQRDGLRYILSITRIGNQYIQEHEPYKLIKPNRSAEDKERGATVTAIAINIVALVSIILDPYMPETSERIKVFLNLPTHFQRLPRLFTQFLPSGHVIQEPKPLISSIDDEVIQKLGKQFGGQASAEKKPVDPSEVARLEGLITEQGNKVRKLKENGTASKDVVAAEVATLIALKGQLAAAQGVDPAAASSKDKKKKKGGATVKAEPSPAKTPAAVPNGPVDENEGDKVRAIKARGDAPKDEIGSEVAKLLDLKKQLAVAQGIDPATLNSKEKKKKK</sequence>
<comment type="caution">
    <text evidence="16">The sequence shown here is derived from an EMBL/GenBank/DDBJ whole genome shotgun (WGS) entry which is preliminary data.</text>
</comment>
<dbReference type="InterPro" id="IPR001412">
    <property type="entry name" value="aa-tRNA-synth_I_CS"/>
</dbReference>
<evidence type="ECO:0000256" key="5">
    <source>
        <dbReference type="ARBA" id="ARBA00022490"/>
    </source>
</evidence>
<dbReference type="InterPro" id="IPR000738">
    <property type="entry name" value="WHEP-TRS_dom"/>
</dbReference>
<dbReference type="Gene3D" id="1.10.730.10">
    <property type="entry name" value="Isoleucyl-tRNA Synthetase, Domain 1"/>
    <property type="match status" value="1"/>
</dbReference>
<evidence type="ECO:0000256" key="1">
    <source>
        <dbReference type="ARBA" id="ARBA00004496"/>
    </source>
</evidence>
<feature type="domain" description="WHEP-TRS" evidence="15">
    <location>
        <begin position="867"/>
        <end position="924"/>
    </location>
</feature>
<keyword evidence="6 13" id="KW-0436">Ligase</keyword>
<dbReference type="Proteomes" id="UP000747542">
    <property type="component" value="Unassembled WGS sequence"/>
</dbReference>
<dbReference type="InterPro" id="IPR014729">
    <property type="entry name" value="Rossmann-like_a/b/a_fold"/>
</dbReference>
<keyword evidence="5" id="KW-0963">Cytoplasm</keyword>
<dbReference type="EMBL" id="JAHLQT010035368">
    <property type="protein sequence ID" value="KAG7158385.1"/>
    <property type="molecule type" value="Genomic_DNA"/>
</dbReference>
<dbReference type="PRINTS" id="PR01041">
    <property type="entry name" value="TRNASYNTHMET"/>
</dbReference>
<dbReference type="PANTHER" id="PTHR45765">
    <property type="entry name" value="METHIONINE--TRNA LIGASE"/>
    <property type="match status" value="1"/>
</dbReference>
<evidence type="ECO:0000256" key="7">
    <source>
        <dbReference type="ARBA" id="ARBA00022741"/>
    </source>
</evidence>
<evidence type="ECO:0000313" key="17">
    <source>
        <dbReference type="Proteomes" id="UP000747542"/>
    </source>
</evidence>
<accession>A0A8J5JIT2</accession>
<evidence type="ECO:0000256" key="2">
    <source>
        <dbReference type="ARBA" id="ARBA00005594"/>
    </source>
</evidence>
<dbReference type="CDD" id="cd07957">
    <property type="entry name" value="Anticodon_Ia_Met"/>
    <property type="match status" value="1"/>
</dbReference>
<dbReference type="Pfam" id="PF09334">
    <property type="entry name" value="tRNA-synt_1g"/>
    <property type="match status" value="1"/>
</dbReference>
<dbReference type="InterPro" id="IPR015413">
    <property type="entry name" value="Methionyl/Leucyl_tRNA_Synth"/>
</dbReference>
<dbReference type="InterPro" id="IPR029038">
    <property type="entry name" value="MetRS_Zn"/>
</dbReference>
<dbReference type="GO" id="GO:0005524">
    <property type="term" value="F:ATP binding"/>
    <property type="evidence" value="ECO:0007669"/>
    <property type="project" value="UniProtKB-KW"/>
</dbReference>
<dbReference type="SMART" id="SM00991">
    <property type="entry name" value="WHEP-TRS"/>
    <property type="match status" value="2"/>
</dbReference>
<dbReference type="InterPro" id="IPR009080">
    <property type="entry name" value="tRNAsynth_Ia_anticodon-bd"/>
</dbReference>
<comment type="catalytic activity">
    <reaction evidence="12">
        <text>tRNA(Met) + L-methionine + ATP = L-methionyl-tRNA(Met) + AMP + diphosphate</text>
        <dbReference type="Rhea" id="RHEA:13481"/>
        <dbReference type="Rhea" id="RHEA-COMP:9667"/>
        <dbReference type="Rhea" id="RHEA-COMP:9698"/>
        <dbReference type="ChEBI" id="CHEBI:30616"/>
        <dbReference type="ChEBI" id="CHEBI:33019"/>
        <dbReference type="ChEBI" id="CHEBI:57844"/>
        <dbReference type="ChEBI" id="CHEBI:78442"/>
        <dbReference type="ChEBI" id="CHEBI:78530"/>
        <dbReference type="ChEBI" id="CHEBI:456215"/>
        <dbReference type="EC" id="6.1.1.10"/>
    </reaction>
</comment>
<dbReference type="SUPFAM" id="SSF47060">
    <property type="entry name" value="S15/NS1 RNA-binding domain"/>
    <property type="match status" value="2"/>
</dbReference>
<evidence type="ECO:0000256" key="10">
    <source>
        <dbReference type="ARBA" id="ARBA00023146"/>
    </source>
</evidence>
<gene>
    <name evidence="16" type="primary">mars-L</name>
    <name evidence="16" type="ORF">Hamer_G021838</name>
</gene>
<dbReference type="Gene3D" id="3.40.50.620">
    <property type="entry name" value="HUPs"/>
    <property type="match status" value="1"/>
</dbReference>
<dbReference type="Gene3D" id="1.20.1050.10">
    <property type="match status" value="1"/>
</dbReference>
<dbReference type="EC" id="6.1.1.10" evidence="3"/>
<dbReference type="CDD" id="cd00814">
    <property type="entry name" value="MetRS_core"/>
    <property type="match status" value="1"/>
</dbReference>
<dbReference type="GO" id="GO:0005829">
    <property type="term" value="C:cytosol"/>
    <property type="evidence" value="ECO:0007669"/>
    <property type="project" value="TreeGrafter"/>
</dbReference>
<keyword evidence="8 13" id="KW-0067">ATP-binding</keyword>
<evidence type="ECO:0000256" key="9">
    <source>
        <dbReference type="ARBA" id="ARBA00022917"/>
    </source>
</evidence>
<evidence type="ECO:0000259" key="15">
    <source>
        <dbReference type="PROSITE" id="PS51185"/>
    </source>
</evidence>
<evidence type="ECO:0000256" key="13">
    <source>
        <dbReference type="RuleBase" id="RU363039"/>
    </source>
</evidence>
<dbReference type="HAMAP" id="MF_00098">
    <property type="entry name" value="Met_tRNA_synth_type1"/>
    <property type="match status" value="1"/>
</dbReference>
<comment type="similarity">
    <text evidence="2 13">Belongs to the class-I aminoacyl-tRNA synthetase family.</text>
</comment>
<dbReference type="FunFam" id="2.20.28.20:FF:000001">
    <property type="entry name" value="Methionine--tRNA ligase"/>
    <property type="match status" value="1"/>
</dbReference>
<feature type="domain" description="WHEP-TRS" evidence="15">
    <location>
        <begin position="788"/>
        <end position="845"/>
    </location>
</feature>
<dbReference type="SUPFAM" id="SSF52374">
    <property type="entry name" value="Nucleotidylyl transferase"/>
    <property type="match status" value="1"/>
</dbReference>
<dbReference type="GO" id="GO:0004825">
    <property type="term" value="F:methionine-tRNA ligase activity"/>
    <property type="evidence" value="ECO:0007669"/>
    <property type="project" value="UniProtKB-EC"/>
</dbReference>
<dbReference type="Gene3D" id="1.10.287.10">
    <property type="entry name" value="S15/NS1, RNA-binding"/>
    <property type="match status" value="2"/>
</dbReference>
<dbReference type="GO" id="GO:0006431">
    <property type="term" value="P:methionyl-tRNA aminoacylation"/>
    <property type="evidence" value="ECO:0007669"/>
    <property type="project" value="InterPro"/>
</dbReference>
<dbReference type="NCBIfam" id="TIGR00398">
    <property type="entry name" value="metG"/>
    <property type="match status" value="1"/>
</dbReference>
<evidence type="ECO:0000256" key="12">
    <source>
        <dbReference type="ARBA" id="ARBA00047364"/>
    </source>
</evidence>
<dbReference type="InterPro" id="IPR041872">
    <property type="entry name" value="Anticodon_Met"/>
</dbReference>
<proteinExistence type="inferred from homology"/>
<dbReference type="SUPFAM" id="SSF47323">
    <property type="entry name" value="Anticodon-binding domain of a subclass of class I aminoacyl-tRNA synthetases"/>
    <property type="match status" value="1"/>
</dbReference>
<dbReference type="Gene3D" id="2.20.28.20">
    <property type="entry name" value="Methionyl-tRNA synthetase, Zn-domain"/>
    <property type="match status" value="1"/>
</dbReference>
<dbReference type="NCBIfam" id="NF001100">
    <property type="entry name" value="PRK00133.1"/>
    <property type="match status" value="1"/>
</dbReference>
<dbReference type="Pfam" id="PF19303">
    <property type="entry name" value="Anticodon_3"/>
    <property type="match status" value="1"/>
</dbReference>
<organism evidence="16 17">
    <name type="scientific">Homarus americanus</name>
    <name type="common">American lobster</name>
    <dbReference type="NCBI Taxonomy" id="6706"/>
    <lineage>
        <taxon>Eukaryota</taxon>
        <taxon>Metazoa</taxon>
        <taxon>Ecdysozoa</taxon>
        <taxon>Arthropoda</taxon>
        <taxon>Crustacea</taxon>
        <taxon>Multicrustacea</taxon>
        <taxon>Malacostraca</taxon>
        <taxon>Eumalacostraca</taxon>
        <taxon>Eucarida</taxon>
        <taxon>Decapoda</taxon>
        <taxon>Pleocyemata</taxon>
        <taxon>Astacidea</taxon>
        <taxon>Nephropoidea</taxon>
        <taxon>Nephropidae</taxon>
        <taxon>Homarus</taxon>
    </lineage>
</organism>
<dbReference type="InterPro" id="IPR014758">
    <property type="entry name" value="Met-tRNA_synth"/>
</dbReference>
<evidence type="ECO:0000256" key="14">
    <source>
        <dbReference type="SAM" id="MobiDB-lite"/>
    </source>
</evidence>
<keyword evidence="7 13" id="KW-0547">Nucleotide-binding</keyword>
<dbReference type="InterPro" id="IPR009068">
    <property type="entry name" value="uS15_NS1_RNA-bd_sf"/>
</dbReference>
<dbReference type="InterPro" id="IPR023458">
    <property type="entry name" value="Met-tRNA_ligase_1"/>
</dbReference>
<evidence type="ECO:0000256" key="4">
    <source>
        <dbReference type="ARBA" id="ARBA00018335"/>
    </source>
</evidence>
<dbReference type="Pfam" id="PF00458">
    <property type="entry name" value="WHEP-TRS"/>
    <property type="match status" value="2"/>
</dbReference>
<dbReference type="PROSITE" id="PS00178">
    <property type="entry name" value="AA_TRNA_LIGASE_I"/>
    <property type="match status" value="1"/>
</dbReference>
<dbReference type="AlphaFoldDB" id="A0A8J5JIT2"/>
<keyword evidence="9 13" id="KW-0648">Protein biosynthesis</keyword>
<dbReference type="PROSITE" id="PS51185">
    <property type="entry name" value="WHEP_TRS_2"/>
    <property type="match status" value="2"/>
</dbReference>